<gene>
    <name evidence="2" type="ORF">BSK65_11220</name>
</gene>
<accession>A0A1R0ZHP9</accession>
<dbReference type="EMBL" id="MPTW01000005">
    <property type="protein sequence ID" value="OME70493.1"/>
    <property type="molecule type" value="Genomic_DNA"/>
</dbReference>
<evidence type="ECO:0000313" key="2">
    <source>
        <dbReference type="EMBL" id="OME70493.1"/>
    </source>
</evidence>
<dbReference type="Proteomes" id="UP000187425">
    <property type="component" value="Unassembled WGS sequence"/>
</dbReference>
<reference evidence="2 3" key="1">
    <citation type="submission" date="2016-11" db="EMBL/GenBank/DDBJ databases">
        <title>Paenibacillus species isolates.</title>
        <authorList>
            <person name="Beno S.M."/>
        </authorList>
    </citation>
    <scope>NUCLEOTIDE SEQUENCE [LARGE SCALE GENOMIC DNA]</scope>
    <source>
        <strain evidence="2 3">FSL H7-0443</strain>
    </source>
</reference>
<dbReference type="OrthoDB" id="2990777at2"/>
<name>A0A1R0ZHP9_9BACL</name>
<evidence type="ECO:0000313" key="3">
    <source>
        <dbReference type="Proteomes" id="UP000187425"/>
    </source>
</evidence>
<dbReference type="RefSeq" id="WP_076284492.1">
    <property type="nucleotide sequence ID" value="NZ_MPTW01000005.1"/>
</dbReference>
<organism evidence="2 3">
    <name type="scientific">Paenibacillus odorifer</name>
    <dbReference type="NCBI Taxonomy" id="189426"/>
    <lineage>
        <taxon>Bacteria</taxon>
        <taxon>Bacillati</taxon>
        <taxon>Bacillota</taxon>
        <taxon>Bacilli</taxon>
        <taxon>Bacillales</taxon>
        <taxon>Paenibacillaceae</taxon>
        <taxon>Paenibacillus</taxon>
    </lineage>
</organism>
<evidence type="ECO:0000256" key="1">
    <source>
        <dbReference type="SAM" id="SignalP"/>
    </source>
</evidence>
<sequence>MKKCLMSLFSCLLLFSLFSATVGATAVNTQYLEEIQSIQDNLIKNLEQADVDNTKEANQAINSFFQNNPVNESLITDYFVNTNQKTVLPETEADSDMDLKSYLRTNIENGNFKEHIISDNVKITLTDSPFFIVETVTDDEQVIDSALLSSDMAKLAASQATPTKTYTLDVKSILGNTIFSISVQGYFTYNGTAVNPHLVDAWYNKGTLSIWQVDDWEEGVTYEMTGKVRIFGKGKFHFGLEIAGYGLTVQDKFYNVFQEGDKSGGVLWDKTVN</sequence>
<feature type="signal peptide" evidence="1">
    <location>
        <begin position="1"/>
        <end position="26"/>
    </location>
</feature>
<keyword evidence="1" id="KW-0732">Signal</keyword>
<proteinExistence type="predicted"/>
<comment type="caution">
    <text evidence="2">The sequence shown here is derived from an EMBL/GenBank/DDBJ whole genome shotgun (WGS) entry which is preliminary data.</text>
</comment>
<feature type="chain" id="PRO_5013294452" evidence="1">
    <location>
        <begin position="27"/>
        <end position="273"/>
    </location>
</feature>
<protein>
    <submittedName>
        <fullName evidence="2">Uncharacterized protein</fullName>
    </submittedName>
</protein>
<dbReference type="AlphaFoldDB" id="A0A1R0ZHP9"/>